<dbReference type="Gene3D" id="3.60.21.10">
    <property type="match status" value="1"/>
</dbReference>
<proteinExistence type="predicted"/>
<accession>A0AA39XJD4</accession>
<evidence type="ECO:0000259" key="1">
    <source>
        <dbReference type="Pfam" id="PF00149"/>
    </source>
</evidence>
<sequence>MAIQILSDLHLEVGKAYDIFEIEPKAPHLALLGDIGNVAAHKDDFCGFLTRQLRQFRTVIFVPGNHEAYHSSWPKTLDILHAFQRESSAPSKDPSLGEFVLLDRGSHMAVSMGLNDFYHIDKWDVDAHNEMHKRDLSWLNMQVAGLEGSDARIAIFSHWSPSLDARAIEPKHAGSSISTAFSTDLSKERCFKSGNVRLWAFGHTHHNCDFVADRDDGAGPLRIMANQRGYYFAQSEGFDVGKTVEV</sequence>
<feature type="domain" description="Calcineurin-like phosphoesterase" evidence="1">
    <location>
        <begin position="3"/>
        <end position="206"/>
    </location>
</feature>
<dbReference type="GO" id="GO:0016787">
    <property type="term" value="F:hydrolase activity"/>
    <property type="evidence" value="ECO:0007669"/>
    <property type="project" value="InterPro"/>
</dbReference>
<keyword evidence="3" id="KW-1185">Reference proteome</keyword>
<name>A0AA39XJD4_9PEZI</name>
<dbReference type="PANTHER" id="PTHR37844:SF2">
    <property type="entry name" value="SER_THR PROTEIN PHOSPHATASE SUPERFAMILY (AFU_ORTHOLOGUE AFUA_1G14840)"/>
    <property type="match status" value="1"/>
</dbReference>
<dbReference type="SUPFAM" id="SSF56300">
    <property type="entry name" value="Metallo-dependent phosphatases"/>
    <property type="match status" value="1"/>
</dbReference>
<protein>
    <submittedName>
        <fullName evidence="2">Metallo-dependent phosphatase-like protein</fullName>
    </submittedName>
</protein>
<organism evidence="2 3">
    <name type="scientific">Bombardia bombarda</name>
    <dbReference type="NCBI Taxonomy" id="252184"/>
    <lineage>
        <taxon>Eukaryota</taxon>
        <taxon>Fungi</taxon>
        <taxon>Dikarya</taxon>
        <taxon>Ascomycota</taxon>
        <taxon>Pezizomycotina</taxon>
        <taxon>Sordariomycetes</taxon>
        <taxon>Sordariomycetidae</taxon>
        <taxon>Sordariales</taxon>
        <taxon>Lasiosphaeriaceae</taxon>
        <taxon>Bombardia</taxon>
    </lineage>
</organism>
<dbReference type="InterPro" id="IPR004843">
    <property type="entry name" value="Calcineurin-like_PHP"/>
</dbReference>
<dbReference type="Pfam" id="PF00149">
    <property type="entry name" value="Metallophos"/>
    <property type="match status" value="1"/>
</dbReference>
<comment type="caution">
    <text evidence="2">The sequence shown here is derived from an EMBL/GenBank/DDBJ whole genome shotgun (WGS) entry which is preliminary data.</text>
</comment>
<gene>
    <name evidence="2" type="ORF">B0T17DRAFT_612033</name>
</gene>
<evidence type="ECO:0000313" key="3">
    <source>
        <dbReference type="Proteomes" id="UP001174934"/>
    </source>
</evidence>
<dbReference type="PANTHER" id="PTHR37844">
    <property type="entry name" value="SER/THR PROTEIN PHOSPHATASE SUPERFAMILY (AFU_ORTHOLOGUE AFUA_1G14840)"/>
    <property type="match status" value="1"/>
</dbReference>
<dbReference type="Proteomes" id="UP001174934">
    <property type="component" value="Unassembled WGS sequence"/>
</dbReference>
<reference evidence="2" key="1">
    <citation type="submission" date="2023-06" db="EMBL/GenBank/DDBJ databases">
        <title>Genome-scale phylogeny and comparative genomics of the fungal order Sordariales.</title>
        <authorList>
            <consortium name="Lawrence Berkeley National Laboratory"/>
            <person name="Hensen N."/>
            <person name="Bonometti L."/>
            <person name="Westerberg I."/>
            <person name="Brannstrom I.O."/>
            <person name="Guillou S."/>
            <person name="Cros-Aarteil S."/>
            <person name="Calhoun S."/>
            <person name="Haridas S."/>
            <person name="Kuo A."/>
            <person name="Mondo S."/>
            <person name="Pangilinan J."/>
            <person name="Riley R."/>
            <person name="LaButti K."/>
            <person name="Andreopoulos B."/>
            <person name="Lipzen A."/>
            <person name="Chen C."/>
            <person name="Yanf M."/>
            <person name="Daum C."/>
            <person name="Ng V."/>
            <person name="Clum A."/>
            <person name="Steindorff A."/>
            <person name="Ohm R."/>
            <person name="Martin F."/>
            <person name="Silar P."/>
            <person name="Natvig D."/>
            <person name="Lalanne C."/>
            <person name="Gautier V."/>
            <person name="Ament-velasquez S.L."/>
            <person name="Kruys A."/>
            <person name="Hutchinson M.I."/>
            <person name="Powell A.J."/>
            <person name="Barry K."/>
            <person name="Miller A.N."/>
            <person name="Grigoriev I.V."/>
            <person name="Debuchy R."/>
            <person name="Gladieux P."/>
            <person name="Thoren M.H."/>
            <person name="Johannesson H."/>
        </authorList>
    </citation>
    <scope>NUCLEOTIDE SEQUENCE</scope>
    <source>
        <strain evidence="2">SMH3391-2</strain>
    </source>
</reference>
<evidence type="ECO:0000313" key="2">
    <source>
        <dbReference type="EMBL" id="KAK0635118.1"/>
    </source>
</evidence>
<dbReference type="EMBL" id="JAULSR010000001">
    <property type="protein sequence ID" value="KAK0635118.1"/>
    <property type="molecule type" value="Genomic_DNA"/>
</dbReference>
<dbReference type="InterPro" id="IPR029052">
    <property type="entry name" value="Metallo-depent_PP-like"/>
</dbReference>
<dbReference type="AlphaFoldDB" id="A0AA39XJD4"/>